<organism evidence="4 5">
    <name type="scientific">Aedes albopictus</name>
    <name type="common">Asian tiger mosquito</name>
    <name type="synonym">Stegomyia albopicta</name>
    <dbReference type="NCBI Taxonomy" id="7160"/>
    <lineage>
        <taxon>Eukaryota</taxon>
        <taxon>Metazoa</taxon>
        <taxon>Ecdysozoa</taxon>
        <taxon>Arthropoda</taxon>
        <taxon>Hexapoda</taxon>
        <taxon>Insecta</taxon>
        <taxon>Pterygota</taxon>
        <taxon>Neoptera</taxon>
        <taxon>Endopterygota</taxon>
        <taxon>Diptera</taxon>
        <taxon>Nematocera</taxon>
        <taxon>Culicoidea</taxon>
        <taxon>Culicidae</taxon>
        <taxon>Culicinae</taxon>
        <taxon>Aedini</taxon>
        <taxon>Aedes</taxon>
        <taxon>Stegomyia</taxon>
    </lineage>
</organism>
<feature type="compositionally biased region" description="Basic and acidic residues" evidence="2">
    <location>
        <begin position="219"/>
        <end position="228"/>
    </location>
</feature>
<feature type="domain" description="CCHC-type" evidence="3">
    <location>
        <begin position="632"/>
        <end position="647"/>
    </location>
</feature>
<evidence type="ECO:0000313" key="5">
    <source>
        <dbReference type="Proteomes" id="UP000069940"/>
    </source>
</evidence>
<feature type="compositionally biased region" description="Polar residues" evidence="2">
    <location>
        <begin position="148"/>
        <end position="160"/>
    </location>
</feature>
<keyword evidence="1" id="KW-0863">Zinc-finger</keyword>
<feature type="region of interest" description="Disordered" evidence="2">
    <location>
        <begin position="22"/>
        <end position="228"/>
    </location>
</feature>
<keyword evidence="1" id="KW-0479">Metal-binding</keyword>
<evidence type="ECO:0000259" key="3">
    <source>
        <dbReference type="PROSITE" id="PS50158"/>
    </source>
</evidence>
<dbReference type="EnsemblMetazoa" id="AALFPA23_021873.R32398">
    <property type="protein sequence ID" value="AALFPA23_021873.P32398"/>
    <property type="gene ID" value="AALFPA23_021873"/>
</dbReference>
<dbReference type="PROSITE" id="PS50158">
    <property type="entry name" value="ZF_CCHC"/>
    <property type="match status" value="1"/>
</dbReference>
<feature type="region of interest" description="Disordered" evidence="2">
    <location>
        <begin position="254"/>
        <end position="371"/>
    </location>
</feature>
<dbReference type="RefSeq" id="XP_062704583.1">
    <property type="nucleotide sequence ID" value="XM_062848599.1"/>
</dbReference>
<feature type="compositionally biased region" description="Basic and acidic residues" evidence="2">
    <location>
        <begin position="596"/>
        <end position="607"/>
    </location>
</feature>
<feature type="compositionally biased region" description="Basic and acidic residues" evidence="2">
    <location>
        <begin position="254"/>
        <end position="298"/>
    </location>
</feature>
<sequence length="683" mass="80285">MTKDADSERMRKELLQDIRVELNKFEGRKEQEKRPDPFNFEGDGKSSRNGAKPKGQVEPNLNQDSRTEAPVEANGLQVQPSERERALEAQVKDLQQKVEMLLSQSEGAKGGNGDSGSENGNLAGRHGSSERYAGSESSGKYANRQGKTEATTRQSPSSHSSRQKELDRNVALGNEVNDRDRQKLERCGYYQQDDRNPGITDDRVMQRENRFSQGNERNGSWDRQRNRLDSYRTRDERAMRRSDGTFFVGNRQLQREREQEQYRMREPWRDDITHDTEADMGRNEYRDQRRSERMRNERWGNPYDGNQSDRSWRQQRGGYREADQRRSGENATRHWNRRPDESPRPFAGGEPQMVFSSDEFSEDERRWNRREQEPVRNVRRINEAEIRDADRRMEKWHVSFSGDARSRSLEDFLLKVRRLAKMDRIADDVLMQRIHTILRGEAYDWYLCYADEFNDWKQFEERIRYMYGNPNKDQGNRQKIYERKQSRNETFLSFKMEIERLNKLLSTPLDPQRIFEVIWDNMRPHYRSKLACKTVDSLRKLEYYAYRIDANDPVFRNAREGPSRANAVHNIEVDQKEDESYSSESESENVNAIGGKFDRDRRYRDQRTGGVSGRSQEAKNRESSGSSQLPLCWNCRKNGHLWRNCPEEKRLFCYLCGAQGKTVTTCENHAGDGRAQAKENSGN</sequence>
<reference evidence="4" key="2">
    <citation type="submission" date="2025-05" db="UniProtKB">
        <authorList>
            <consortium name="EnsemblMetazoa"/>
        </authorList>
    </citation>
    <scope>IDENTIFICATION</scope>
    <source>
        <strain evidence="4">Foshan</strain>
    </source>
</reference>
<dbReference type="Gene3D" id="4.10.60.10">
    <property type="entry name" value="Zinc finger, CCHC-type"/>
    <property type="match status" value="1"/>
</dbReference>
<dbReference type="Proteomes" id="UP000069940">
    <property type="component" value="Unassembled WGS sequence"/>
</dbReference>
<feature type="compositionally biased region" description="Basic and acidic residues" evidence="2">
    <location>
        <begin position="81"/>
        <end position="96"/>
    </location>
</feature>
<dbReference type="InterPro" id="IPR036875">
    <property type="entry name" value="Znf_CCHC_sf"/>
</dbReference>
<dbReference type="InterPro" id="IPR001878">
    <property type="entry name" value="Znf_CCHC"/>
</dbReference>
<evidence type="ECO:0000256" key="1">
    <source>
        <dbReference type="PROSITE-ProRule" id="PRU00047"/>
    </source>
</evidence>
<evidence type="ECO:0000256" key="2">
    <source>
        <dbReference type="SAM" id="MobiDB-lite"/>
    </source>
</evidence>
<reference evidence="5" key="1">
    <citation type="journal article" date="2015" name="Proc. Natl. Acad. Sci. U.S.A.">
        <title>Genome sequence of the Asian Tiger mosquito, Aedes albopictus, reveals insights into its biology, genetics, and evolution.</title>
        <authorList>
            <person name="Chen X.G."/>
            <person name="Jiang X."/>
            <person name="Gu J."/>
            <person name="Xu M."/>
            <person name="Wu Y."/>
            <person name="Deng Y."/>
            <person name="Zhang C."/>
            <person name="Bonizzoni M."/>
            <person name="Dermauw W."/>
            <person name="Vontas J."/>
            <person name="Armbruster P."/>
            <person name="Huang X."/>
            <person name="Yang Y."/>
            <person name="Zhang H."/>
            <person name="He W."/>
            <person name="Peng H."/>
            <person name="Liu Y."/>
            <person name="Wu K."/>
            <person name="Chen J."/>
            <person name="Lirakis M."/>
            <person name="Topalis P."/>
            <person name="Van Leeuwen T."/>
            <person name="Hall A.B."/>
            <person name="Jiang X."/>
            <person name="Thorpe C."/>
            <person name="Mueller R.L."/>
            <person name="Sun C."/>
            <person name="Waterhouse R.M."/>
            <person name="Yan G."/>
            <person name="Tu Z.J."/>
            <person name="Fang X."/>
            <person name="James A.A."/>
        </authorList>
    </citation>
    <scope>NUCLEOTIDE SEQUENCE [LARGE SCALE GENOMIC DNA]</scope>
    <source>
        <strain evidence="5">Foshan</strain>
    </source>
</reference>
<proteinExistence type="predicted"/>
<dbReference type="SMART" id="SM00343">
    <property type="entry name" value="ZnF_C2HC"/>
    <property type="match status" value="1"/>
</dbReference>
<protein>
    <recommendedName>
        <fullName evidence="3">CCHC-type domain-containing protein</fullName>
    </recommendedName>
</protein>
<feature type="compositionally biased region" description="Acidic residues" evidence="2">
    <location>
        <begin position="575"/>
        <end position="587"/>
    </location>
</feature>
<name>A0ABM1ZUW9_AEDAL</name>
<dbReference type="SUPFAM" id="SSF57756">
    <property type="entry name" value="Retrovirus zinc finger-like domains"/>
    <property type="match status" value="1"/>
</dbReference>
<keyword evidence="5" id="KW-1185">Reference proteome</keyword>
<keyword evidence="1" id="KW-0862">Zinc</keyword>
<evidence type="ECO:0000313" key="4">
    <source>
        <dbReference type="EnsemblMetazoa" id="AALFPA23_021873.P32398"/>
    </source>
</evidence>
<feature type="compositionally biased region" description="Basic and acidic residues" evidence="2">
    <location>
        <begin position="318"/>
        <end position="343"/>
    </location>
</feature>
<feature type="compositionally biased region" description="Basic and acidic residues" evidence="2">
    <location>
        <begin position="22"/>
        <end position="46"/>
    </location>
</feature>
<feature type="region of interest" description="Disordered" evidence="2">
    <location>
        <begin position="571"/>
        <end position="627"/>
    </location>
</feature>
<accession>A0ABM1ZUW9</accession>
<dbReference type="GeneID" id="134286900"/>
<feature type="compositionally biased region" description="Basic and acidic residues" evidence="2">
    <location>
        <begin position="176"/>
        <end position="210"/>
    </location>
</feature>